<dbReference type="Proteomes" id="UP000323439">
    <property type="component" value="Unassembled WGS sequence"/>
</dbReference>
<evidence type="ECO:0000313" key="3">
    <source>
        <dbReference type="Proteomes" id="UP000323439"/>
    </source>
</evidence>
<dbReference type="EMBL" id="FMXB01000014">
    <property type="protein sequence ID" value="SDA62722.1"/>
    <property type="molecule type" value="Genomic_DNA"/>
</dbReference>
<evidence type="ECO:0000313" key="2">
    <source>
        <dbReference type="EMBL" id="SDA62722.1"/>
    </source>
</evidence>
<sequence>MFLIFLLALGFAASEEVKDEKMSFDLIFNTNVLNDTLEIHVVLPHDATGSVLYTIDGKDYRVNVKNGDAPLNVSDLNPGKYELKANYSGNGNYSDIENKTMVTIPEVGKLALGDNSTNNDTNPVKNVTNKTNNVTNKTDSKNVTNNVTNKTDSKNVTNNVTNKTNTKNATNLLNSVTNKTKNTTNLLNNVTNKTDSKNNTNPLKNITNNTANLLNNVTNKTNNTVINNNTTVVVTDNQTANNTATGNDKGVDNISEVAHNSPKKPKINQNNNPYKLDAKTGIPIALVILAIAIFLGVKRYNL</sequence>
<organism evidence="2 3">
    <name type="scientific">Methanobrevibacter millerae</name>
    <dbReference type="NCBI Taxonomy" id="230361"/>
    <lineage>
        <taxon>Archaea</taxon>
        <taxon>Methanobacteriati</taxon>
        <taxon>Methanobacteriota</taxon>
        <taxon>Methanomada group</taxon>
        <taxon>Methanobacteria</taxon>
        <taxon>Methanobacteriales</taxon>
        <taxon>Methanobacteriaceae</taxon>
        <taxon>Methanobrevibacter</taxon>
    </lineage>
</organism>
<keyword evidence="1" id="KW-1133">Transmembrane helix</keyword>
<proteinExistence type="predicted"/>
<name>A0A1G5WXG6_9EURY</name>
<dbReference type="AlphaFoldDB" id="A0A1G5WXG6"/>
<protein>
    <submittedName>
        <fullName evidence="2">Ig-like domain (Group 3)</fullName>
    </submittedName>
</protein>
<evidence type="ECO:0000256" key="1">
    <source>
        <dbReference type="SAM" id="Phobius"/>
    </source>
</evidence>
<gene>
    <name evidence="2" type="ORF">SAMN02910315_01776</name>
</gene>
<keyword evidence="1" id="KW-0472">Membrane</keyword>
<accession>A0A1G5WXG6</accession>
<reference evidence="2 3" key="1">
    <citation type="submission" date="2016-10" db="EMBL/GenBank/DDBJ databases">
        <authorList>
            <person name="Varghese N."/>
            <person name="Submissions S."/>
        </authorList>
    </citation>
    <scope>NUCLEOTIDE SEQUENCE [LARGE SCALE GENOMIC DNA]</scope>
    <source>
        <strain evidence="2 3">DSM 16643</strain>
    </source>
</reference>
<dbReference type="RefSeq" id="WP_188118127.1">
    <property type="nucleotide sequence ID" value="NZ_FMXB01000014.1"/>
</dbReference>
<keyword evidence="1" id="KW-0812">Transmembrane</keyword>
<keyword evidence="3" id="KW-1185">Reference proteome</keyword>
<feature type="transmembrane region" description="Helical" evidence="1">
    <location>
        <begin position="280"/>
        <end position="297"/>
    </location>
</feature>